<dbReference type="PANTHER" id="PTHR45348:SF7">
    <property type="entry name" value="ZINC BINDING OXIDOREDUCTASE, PUTATIVE-RELATED"/>
    <property type="match status" value="1"/>
</dbReference>
<comment type="similarity">
    <text evidence="1">Belongs to the zinc-containing alcohol dehydrogenase family.</text>
</comment>
<evidence type="ECO:0000259" key="3">
    <source>
        <dbReference type="SMART" id="SM00829"/>
    </source>
</evidence>
<dbReference type="Pfam" id="PF00107">
    <property type="entry name" value="ADH_zinc_N"/>
    <property type="match status" value="1"/>
</dbReference>
<dbReference type="EMBL" id="JAFJYH010000009">
    <property type="protein sequence ID" value="KAG4425622.1"/>
    <property type="molecule type" value="Genomic_DNA"/>
</dbReference>
<sequence length="338" mass="36284">MKALVANRGILSRSANLVSGKSIGKGVKVEEIPKPTLSNNEILIKVHATALNPIDFKFIDFIAPPGSLAGDRVAGFTQGGVTKERGAFAEYVKAEGDLVWRIPEGVSDEAASTFGVPAVTAMQALHLHLNVPWAEEVDNEGKKDPTDSPIFIYAGSSAVGLFATQIAKKAGCTVVVSASPRSFDLVKSYGADHVFDYRSPGAAKEIKNKFPNISRALDCYSEGNSTKFCAEIIEGNGDKVITLLETKTGIASVKSQMIMSFQLLGKEFAWLPPIGPKYPASPTERAALARFYKYLPNVANEIKSPPLKVLNGGYDEIIEGLNKIRRGEVSGSKLVVKL</sequence>
<evidence type="ECO:0000256" key="2">
    <source>
        <dbReference type="ARBA" id="ARBA00023002"/>
    </source>
</evidence>
<name>A0A8H7WIX4_9HELO</name>
<dbReference type="InterPro" id="IPR047122">
    <property type="entry name" value="Trans-enoyl_RdTase-like"/>
</dbReference>
<keyword evidence="5" id="KW-1185">Reference proteome</keyword>
<comment type="caution">
    <text evidence="4">The sequence shown here is derived from an EMBL/GenBank/DDBJ whole genome shotgun (WGS) entry which is preliminary data.</text>
</comment>
<organism evidence="4 5">
    <name type="scientific">Cadophora malorum</name>
    <dbReference type="NCBI Taxonomy" id="108018"/>
    <lineage>
        <taxon>Eukaryota</taxon>
        <taxon>Fungi</taxon>
        <taxon>Dikarya</taxon>
        <taxon>Ascomycota</taxon>
        <taxon>Pezizomycotina</taxon>
        <taxon>Leotiomycetes</taxon>
        <taxon>Helotiales</taxon>
        <taxon>Ploettnerulaceae</taxon>
        <taxon>Cadophora</taxon>
    </lineage>
</organism>
<dbReference type="Gene3D" id="3.40.50.720">
    <property type="entry name" value="NAD(P)-binding Rossmann-like Domain"/>
    <property type="match status" value="1"/>
</dbReference>
<dbReference type="SUPFAM" id="SSF50129">
    <property type="entry name" value="GroES-like"/>
    <property type="match status" value="1"/>
</dbReference>
<evidence type="ECO:0000313" key="4">
    <source>
        <dbReference type="EMBL" id="KAG4425622.1"/>
    </source>
</evidence>
<dbReference type="OrthoDB" id="48317at2759"/>
<feature type="domain" description="Enoyl reductase (ER)" evidence="3">
    <location>
        <begin position="26"/>
        <end position="336"/>
    </location>
</feature>
<dbReference type="InterPro" id="IPR020843">
    <property type="entry name" value="ER"/>
</dbReference>
<dbReference type="CDD" id="cd08249">
    <property type="entry name" value="enoyl_reductase_like"/>
    <property type="match status" value="1"/>
</dbReference>
<gene>
    <name evidence="4" type="ORF">IFR04_001319</name>
</gene>
<proteinExistence type="inferred from homology"/>
<dbReference type="InterPro" id="IPR011032">
    <property type="entry name" value="GroES-like_sf"/>
</dbReference>
<dbReference type="SMART" id="SM00829">
    <property type="entry name" value="PKS_ER"/>
    <property type="match status" value="1"/>
</dbReference>
<dbReference type="Proteomes" id="UP000664132">
    <property type="component" value="Unassembled WGS sequence"/>
</dbReference>
<dbReference type="GO" id="GO:0016651">
    <property type="term" value="F:oxidoreductase activity, acting on NAD(P)H"/>
    <property type="evidence" value="ECO:0007669"/>
    <property type="project" value="InterPro"/>
</dbReference>
<dbReference type="Gene3D" id="3.90.180.10">
    <property type="entry name" value="Medium-chain alcohol dehydrogenases, catalytic domain"/>
    <property type="match status" value="2"/>
</dbReference>
<protein>
    <recommendedName>
        <fullName evidence="3">Enoyl reductase (ER) domain-containing protein</fullName>
    </recommendedName>
</protein>
<keyword evidence="2" id="KW-0560">Oxidoreductase</keyword>
<dbReference type="InterPro" id="IPR013149">
    <property type="entry name" value="ADH-like_C"/>
</dbReference>
<accession>A0A8H7WIX4</accession>
<reference evidence="4" key="1">
    <citation type="submission" date="2021-02" db="EMBL/GenBank/DDBJ databases">
        <title>Genome sequence Cadophora malorum strain M34.</title>
        <authorList>
            <person name="Stefanovic E."/>
            <person name="Vu D."/>
            <person name="Scully C."/>
            <person name="Dijksterhuis J."/>
            <person name="Roader J."/>
            <person name="Houbraken J."/>
        </authorList>
    </citation>
    <scope>NUCLEOTIDE SEQUENCE</scope>
    <source>
        <strain evidence="4">M34</strain>
    </source>
</reference>
<dbReference type="PANTHER" id="PTHR45348">
    <property type="entry name" value="HYPOTHETICAL OXIDOREDUCTASE (EUROFUNG)"/>
    <property type="match status" value="1"/>
</dbReference>
<dbReference type="AlphaFoldDB" id="A0A8H7WIX4"/>
<dbReference type="InterPro" id="IPR036291">
    <property type="entry name" value="NAD(P)-bd_dom_sf"/>
</dbReference>
<dbReference type="SUPFAM" id="SSF51735">
    <property type="entry name" value="NAD(P)-binding Rossmann-fold domains"/>
    <property type="match status" value="1"/>
</dbReference>
<evidence type="ECO:0000256" key="1">
    <source>
        <dbReference type="ARBA" id="ARBA00008072"/>
    </source>
</evidence>
<evidence type="ECO:0000313" key="5">
    <source>
        <dbReference type="Proteomes" id="UP000664132"/>
    </source>
</evidence>